<evidence type="ECO:0000313" key="2">
    <source>
        <dbReference type="EMBL" id="KAI1692398.1"/>
    </source>
</evidence>
<proteinExistence type="predicted"/>
<protein>
    <submittedName>
        <fullName evidence="2">Uncharacterized protein</fullName>
    </submittedName>
</protein>
<sequence length="97" mass="10881">MLDLCGMWKFFAIIFLRFSELCTALLGKWKSAKEKYAVTTHIAPSDDDDRPQVPPGKRCAIIGAGASGMPSARYDFLDAIFLVVNSWLKSRPQIRET</sequence>
<comment type="caution">
    <text evidence="2">The sequence shown here is derived from an EMBL/GenBank/DDBJ whole genome shotgun (WGS) entry which is preliminary data.</text>
</comment>
<keyword evidence="1" id="KW-0732">Signal</keyword>
<reference evidence="2" key="1">
    <citation type="submission" date="2022-01" db="EMBL/GenBank/DDBJ databases">
        <title>Genome Sequence Resource for Two Populations of Ditylenchus destructor, the Migratory Endoparasitic Phytonematode.</title>
        <authorList>
            <person name="Zhang H."/>
            <person name="Lin R."/>
            <person name="Xie B."/>
        </authorList>
    </citation>
    <scope>NUCLEOTIDE SEQUENCE</scope>
    <source>
        <strain evidence="2">BazhouSP</strain>
    </source>
</reference>
<gene>
    <name evidence="2" type="ORF">DdX_21281</name>
</gene>
<dbReference type="Proteomes" id="UP001201812">
    <property type="component" value="Unassembled WGS sequence"/>
</dbReference>
<organism evidence="2 3">
    <name type="scientific">Ditylenchus destructor</name>
    <dbReference type="NCBI Taxonomy" id="166010"/>
    <lineage>
        <taxon>Eukaryota</taxon>
        <taxon>Metazoa</taxon>
        <taxon>Ecdysozoa</taxon>
        <taxon>Nematoda</taxon>
        <taxon>Chromadorea</taxon>
        <taxon>Rhabditida</taxon>
        <taxon>Tylenchina</taxon>
        <taxon>Tylenchomorpha</taxon>
        <taxon>Sphaerularioidea</taxon>
        <taxon>Anguinidae</taxon>
        <taxon>Anguininae</taxon>
        <taxon>Ditylenchus</taxon>
    </lineage>
</organism>
<dbReference type="EMBL" id="JAKKPZ010000774">
    <property type="protein sequence ID" value="KAI1692398.1"/>
    <property type="molecule type" value="Genomic_DNA"/>
</dbReference>
<keyword evidence="3" id="KW-1185">Reference proteome</keyword>
<accession>A0AAD4QVP6</accession>
<evidence type="ECO:0000313" key="3">
    <source>
        <dbReference type="Proteomes" id="UP001201812"/>
    </source>
</evidence>
<name>A0AAD4QVP6_9BILA</name>
<feature type="chain" id="PRO_5041941033" evidence="1">
    <location>
        <begin position="25"/>
        <end position="97"/>
    </location>
</feature>
<dbReference type="AlphaFoldDB" id="A0AAD4QVP6"/>
<feature type="signal peptide" evidence="1">
    <location>
        <begin position="1"/>
        <end position="24"/>
    </location>
</feature>
<evidence type="ECO:0000256" key="1">
    <source>
        <dbReference type="SAM" id="SignalP"/>
    </source>
</evidence>